<accession>A0A934WRI7</accession>
<gene>
    <name evidence="3" type="ORF">JKK62_08005</name>
</gene>
<keyword evidence="2" id="KW-1133">Transmembrane helix</keyword>
<feature type="compositionally biased region" description="Low complexity" evidence="1">
    <location>
        <begin position="90"/>
        <end position="103"/>
    </location>
</feature>
<protein>
    <recommendedName>
        <fullName evidence="5">Cell wall hydrolase</fullName>
    </recommendedName>
</protein>
<proteinExistence type="predicted"/>
<reference evidence="3" key="1">
    <citation type="submission" date="2021-01" db="EMBL/GenBank/DDBJ databases">
        <title>Genome public.</title>
        <authorList>
            <person name="Liu C."/>
            <person name="Sun Q."/>
        </authorList>
    </citation>
    <scope>NUCLEOTIDE SEQUENCE</scope>
    <source>
        <strain evidence="3">M6</strain>
    </source>
</reference>
<keyword evidence="2" id="KW-0812">Transmembrane</keyword>
<feature type="compositionally biased region" description="Low complexity" evidence="1">
    <location>
        <begin position="66"/>
        <end position="82"/>
    </location>
</feature>
<name>A0A934WRI7_9FIRM</name>
<dbReference type="AlphaFoldDB" id="A0A934WRI7"/>
<evidence type="ECO:0000313" key="3">
    <source>
        <dbReference type="EMBL" id="MBK6088594.1"/>
    </source>
</evidence>
<evidence type="ECO:0000256" key="2">
    <source>
        <dbReference type="SAM" id="Phobius"/>
    </source>
</evidence>
<sequence>MNKLSGFFKNHKKVVMISATVLALAVIGTVVMLTGGLWKAGDGEAAALPASNIYPTARATADSVNTPPATSVPKTTAAAATKTTEKENTTTKPSTTTPSSTAPDGTVPFATAIAPDTPADYQAQWDAGYLVAIDNPDYTYSCYHISLTDEDRDLLERLCYGEFGSGGFIGAAMIAQCVRDAMCFDGYSTVEDVIKYCRYDGSTTSGTSDECVQAVRYIFDDDGSAVQHRMLYMYNPYMVKSAFHESQNFILSYQGVRFFDRFGY</sequence>
<organism evidence="3 4">
    <name type="scientific">Ruminococcus difficilis</name>
    <dbReference type="NCBI Taxonomy" id="2763069"/>
    <lineage>
        <taxon>Bacteria</taxon>
        <taxon>Bacillati</taxon>
        <taxon>Bacillota</taxon>
        <taxon>Clostridia</taxon>
        <taxon>Eubacteriales</taxon>
        <taxon>Oscillospiraceae</taxon>
        <taxon>Ruminococcus</taxon>
    </lineage>
</organism>
<dbReference type="Proteomes" id="UP000633365">
    <property type="component" value="Unassembled WGS sequence"/>
</dbReference>
<keyword evidence="2" id="KW-0472">Membrane</keyword>
<feature type="region of interest" description="Disordered" evidence="1">
    <location>
        <begin position="60"/>
        <end position="109"/>
    </location>
</feature>
<evidence type="ECO:0000256" key="1">
    <source>
        <dbReference type="SAM" id="MobiDB-lite"/>
    </source>
</evidence>
<comment type="caution">
    <text evidence="3">The sequence shown here is derived from an EMBL/GenBank/DDBJ whole genome shotgun (WGS) entry which is preliminary data.</text>
</comment>
<dbReference type="EMBL" id="JAEQMG010000068">
    <property type="protein sequence ID" value="MBK6088594.1"/>
    <property type="molecule type" value="Genomic_DNA"/>
</dbReference>
<evidence type="ECO:0000313" key="4">
    <source>
        <dbReference type="Proteomes" id="UP000633365"/>
    </source>
</evidence>
<keyword evidence="4" id="KW-1185">Reference proteome</keyword>
<evidence type="ECO:0008006" key="5">
    <source>
        <dbReference type="Google" id="ProtNLM"/>
    </source>
</evidence>
<dbReference type="RefSeq" id="WP_201427487.1">
    <property type="nucleotide sequence ID" value="NZ_JAEQMG010000068.1"/>
</dbReference>
<feature type="transmembrane region" description="Helical" evidence="2">
    <location>
        <begin position="14"/>
        <end position="38"/>
    </location>
</feature>